<dbReference type="Proteomes" id="UP000515153">
    <property type="component" value="Unplaced"/>
</dbReference>
<feature type="transmembrane region" description="Helical" evidence="3">
    <location>
        <begin position="327"/>
        <end position="350"/>
    </location>
</feature>
<evidence type="ECO:0000256" key="1">
    <source>
        <dbReference type="ARBA" id="ARBA00004141"/>
    </source>
</evidence>
<feature type="transmembrane region" description="Helical" evidence="3">
    <location>
        <begin position="126"/>
        <end position="146"/>
    </location>
</feature>
<dbReference type="InterPro" id="IPR050327">
    <property type="entry name" value="Proton-linked_MCT"/>
</dbReference>
<sequence length="391" mass="42083">MVVFGCWLALFSSSGIMNSLGVFTTYVKSHQLSSYEESTVAWIFSVYVFLCFGCGVYVGPLFDKYGPRWLILAGSSCHVTSIMLLSICTEYWHFMLIFGVLNGVGTSLLFNVSIASVGHWFRRRRGLATGIATTGGVFGGIAFPLTFNPLVDSVGWPWTVRCIGFTSLFCCTLSLPLIAGRLAPRQDAKRGPDFRILKEPAFALTSLSNFLLFFAGFIPLAYIPAYMLSEGLSADFSFQILPIFNAASAVGRVTAGWWGDYIGVFNSNLITILISSISAFAIWLPFGSQTAGIVSFVVIFGLANGNTTSITPVCVGKLCDTQSYGRYYATAYTIGSVGSLIGIPIGGAIIKAAGGSYWGVILLTGVMYALAFVSLWAAKVARVGLQIAVRF</sequence>
<evidence type="ECO:0000256" key="2">
    <source>
        <dbReference type="ARBA" id="ARBA00006727"/>
    </source>
</evidence>
<feature type="transmembrane region" description="Helical" evidence="3">
    <location>
        <begin position="40"/>
        <end position="62"/>
    </location>
</feature>
<evidence type="ECO:0000313" key="6">
    <source>
        <dbReference type="RefSeq" id="XP_030985824.1"/>
    </source>
</evidence>
<dbReference type="RefSeq" id="XP_030985824.1">
    <property type="nucleotide sequence ID" value="XM_031121216.1"/>
</dbReference>
<dbReference type="SUPFAM" id="SSF103473">
    <property type="entry name" value="MFS general substrate transporter"/>
    <property type="match status" value="1"/>
</dbReference>
<feature type="transmembrane region" description="Helical" evidence="3">
    <location>
        <begin position="201"/>
        <end position="224"/>
    </location>
</feature>
<keyword evidence="5" id="KW-1185">Reference proteome</keyword>
<dbReference type="InterPro" id="IPR011701">
    <property type="entry name" value="MFS"/>
</dbReference>
<name>A0A6P8BFH7_PYRGI</name>
<dbReference type="Pfam" id="PF07690">
    <property type="entry name" value="MFS_1"/>
    <property type="match status" value="1"/>
</dbReference>
<evidence type="ECO:0000259" key="4">
    <source>
        <dbReference type="PROSITE" id="PS50850"/>
    </source>
</evidence>
<proteinExistence type="inferred from homology"/>
<dbReference type="AlphaFoldDB" id="A0A6P8BFH7"/>
<dbReference type="Gene3D" id="1.20.1250.20">
    <property type="entry name" value="MFS general substrate transporter like domains"/>
    <property type="match status" value="1"/>
</dbReference>
<feature type="transmembrane region" description="Helical" evidence="3">
    <location>
        <begin position="356"/>
        <end position="378"/>
    </location>
</feature>
<feature type="domain" description="Major facilitator superfamily (MFS) profile" evidence="4">
    <location>
        <begin position="1"/>
        <end position="383"/>
    </location>
</feature>
<feature type="transmembrane region" description="Helical" evidence="3">
    <location>
        <begin position="292"/>
        <end position="315"/>
    </location>
</feature>
<dbReference type="GO" id="GO:0022857">
    <property type="term" value="F:transmembrane transporter activity"/>
    <property type="evidence" value="ECO:0007669"/>
    <property type="project" value="InterPro"/>
</dbReference>
<feature type="transmembrane region" description="Helical" evidence="3">
    <location>
        <begin position="267"/>
        <end position="286"/>
    </location>
</feature>
<feature type="transmembrane region" description="Helical" evidence="3">
    <location>
        <begin position="236"/>
        <end position="255"/>
    </location>
</feature>
<dbReference type="PANTHER" id="PTHR11360:SF177">
    <property type="entry name" value="RIBOFLAVIN TRANSPORTER MCH5"/>
    <property type="match status" value="1"/>
</dbReference>
<feature type="transmembrane region" description="Helical" evidence="3">
    <location>
        <begin position="158"/>
        <end position="180"/>
    </location>
</feature>
<organism evidence="5 6">
    <name type="scientific">Pyricularia grisea</name>
    <name type="common">Crabgrass-specific blast fungus</name>
    <name type="synonym">Magnaporthe grisea</name>
    <dbReference type="NCBI Taxonomy" id="148305"/>
    <lineage>
        <taxon>Eukaryota</taxon>
        <taxon>Fungi</taxon>
        <taxon>Dikarya</taxon>
        <taxon>Ascomycota</taxon>
        <taxon>Pezizomycotina</taxon>
        <taxon>Sordariomycetes</taxon>
        <taxon>Sordariomycetidae</taxon>
        <taxon>Magnaporthales</taxon>
        <taxon>Pyriculariaceae</taxon>
        <taxon>Pyricularia</taxon>
    </lineage>
</organism>
<dbReference type="PANTHER" id="PTHR11360">
    <property type="entry name" value="MONOCARBOXYLATE TRANSPORTER"/>
    <property type="match status" value="1"/>
</dbReference>
<dbReference type="InterPro" id="IPR036259">
    <property type="entry name" value="MFS_trans_sf"/>
</dbReference>
<feature type="transmembrane region" description="Helical" evidence="3">
    <location>
        <begin position="93"/>
        <end position="114"/>
    </location>
</feature>
<keyword evidence="3" id="KW-0472">Membrane</keyword>
<keyword evidence="3" id="KW-0812">Transmembrane</keyword>
<dbReference type="PROSITE" id="PS50850">
    <property type="entry name" value="MFS"/>
    <property type="match status" value="1"/>
</dbReference>
<reference evidence="6" key="1">
    <citation type="journal article" date="2019" name="Mol. Biol. Evol.">
        <title>Blast fungal genomes show frequent chromosomal changes, gene gains and losses, and effector gene turnover.</title>
        <authorList>
            <person name="Gomez Luciano L.B."/>
            <person name="Jason Tsai I."/>
            <person name="Chuma I."/>
            <person name="Tosa Y."/>
            <person name="Chen Y.H."/>
            <person name="Li J.Y."/>
            <person name="Li M.Y."/>
            <person name="Jade Lu M.Y."/>
            <person name="Nakayashiki H."/>
            <person name="Li W.H."/>
        </authorList>
    </citation>
    <scope>NUCLEOTIDE SEQUENCE</scope>
    <source>
        <strain evidence="6">NI907</strain>
    </source>
</reference>
<evidence type="ECO:0000313" key="5">
    <source>
        <dbReference type="Proteomes" id="UP000515153"/>
    </source>
</evidence>
<feature type="transmembrane region" description="Helical" evidence="3">
    <location>
        <begin position="69"/>
        <end position="87"/>
    </location>
</feature>
<keyword evidence="3" id="KW-1133">Transmembrane helix</keyword>
<dbReference type="GO" id="GO:0016020">
    <property type="term" value="C:membrane"/>
    <property type="evidence" value="ECO:0007669"/>
    <property type="project" value="UniProtKB-SubCell"/>
</dbReference>
<evidence type="ECO:0000256" key="3">
    <source>
        <dbReference type="SAM" id="Phobius"/>
    </source>
</evidence>
<protein>
    <recommendedName>
        <fullName evidence="4">Major facilitator superfamily (MFS) profile domain-containing protein</fullName>
    </recommendedName>
</protein>
<dbReference type="InterPro" id="IPR020846">
    <property type="entry name" value="MFS_dom"/>
</dbReference>
<accession>A0A6P8BFH7</accession>
<reference evidence="6" key="2">
    <citation type="submission" date="2019-10" db="EMBL/GenBank/DDBJ databases">
        <authorList>
            <consortium name="NCBI Genome Project"/>
        </authorList>
    </citation>
    <scope>NUCLEOTIDE SEQUENCE</scope>
    <source>
        <strain evidence="6">NI907</strain>
    </source>
</reference>
<reference evidence="6" key="3">
    <citation type="submission" date="2025-08" db="UniProtKB">
        <authorList>
            <consortium name="RefSeq"/>
        </authorList>
    </citation>
    <scope>IDENTIFICATION</scope>
    <source>
        <strain evidence="6">NI907</strain>
    </source>
</reference>
<gene>
    <name evidence="6" type="ORF">PgNI_01141</name>
</gene>
<comment type="subcellular location">
    <subcellularLocation>
        <location evidence="1">Membrane</location>
        <topology evidence="1">Multi-pass membrane protein</topology>
    </subcellularLocation>
</comment>
<comment type="similarity">
    <text evidence="2">Belongs to the major facilitator superfamily. Monocarboxylate porter (TC 2.A.1.13) family.</text>
</comment>
<dbReference type="GeneID" id="41956130"/>
<dbReference type="KEGG" id="pgri:PgNI_01141"/>